<organism evidence="1 2">
    <name type="scientific">Holdemanella porci</name>
    <dbReference type="NCBI Taxonomy" id="2652276"/>
    <lineage>
        <taxon>Bacteria</taxon>
        <taxon>Bacillati</taxon>
        <taxon>Bacillota</taxon>
        <taxon>Erysipelotrichia</taxon>
        <taxon>Erysipelotrichales</taxon>
        <taxon>Erysipelotrichaceae</taxon>
        <taxon>Holdemanella</taxon>
    </lineage>
</organism>
<evidence type="ECO:0000313" key="2">
    <source>
        <dbReference type="Proteomes" id="UP000434241"/>
    </source>
</evidence>
<sequence>MEKFNTQKNLKKKTIRYVERMIELIKFTHYPRTKEDIAKFLYEDNLMNKNKEINEYLKRDENSVFQIFDTDIPVHFYEQKEEGQRKSTWISGSKSDELDTIHPVFVALNATEVYQLTEVLLLSAYINDFEYFEQYKNIVRKIKKQLSPYMSSKINWKWLDKKQDDKGESNLNVPGFNVNSADRFSLDKDHDRYVEDKEFYDDYWNTIEDFISNVTYGTLENAVSLMKYMHLPKTRKEINDFMGMNVFSKEITLKGGSGNQPRSKQRGYWKSLNHDSDYYFLNVAFPFCKALCVFKGNKKTSYVSTAGTVKAIYYSEDIDENANANELEDGDPTKEYIKELKENDYRQELYFRENLDDTEEFDKPIQRQNKALYAQQSVHPIFLVLSMEEVYLLTLRLLALSEKCFKEVTNDSSDIKYCRMLGVERDITGAIYNNIVTKIYHQLSSYARNVLDEYAKKVDVNYQDDVFLSYLKQLKKDDYNGYIKSYCSERYYNRQYGIVTESLSTLNKMGSFTRLDTEDGIVVGKVDLDFENQKPVYYAVDKNGNRHKIKTQS</sequence>
<gene>
    <name evidence="1" type="ORF">FYJ55_04835</name>
</gene>
<keyword evidence="2" id="KW-1185">Reference proteome</keyword>
<dbReference type="RefSeq" id="WP_154555879.1">
    <property type="nucleotide sequence ID" value="NZ_VUMR01000018.1"/>
</dbReference>
<dbReference type="GeneID" id="93158614"/>
<dbReference type="AlphaFoldDB" id="A0A6N7VH46"/>
<comment type="caution">
    <text evidence="1">The sequence shown here is derived from an EMBL/GenBank/DDBJ whole genome shotgun (WGS) entry which is preliminary data.</text>
</comment>
<evidence type="ECO:0000313" key="1">
    <source>
        <dbReference type="EMBL" id="MSS56232.1"/>
    </source>
</evidence>
<protein>
    <submittedName>
        <fullName evidence="1">Uncharacterized protein</fullName>
    </submittedName>
</protein>
<reference evidence="1 2" key="1">
    <citation type="submission" date="2019-08" db="EMBL/GenBank/DDBJ databases">
        <title>In-depth cultivation of the pig gut microbiome towards novel bacterial diversity and tailored functional studies.</title>
        <authorList>
            <person name="Wylensek D."/>
            <person name="Hitch T.C.A."/>
            <person name="Clavel T."/>
        </authorList>
    </citation>
    <scope>NUCLEOTIDE SEQUENCE [LARGE SCALE GENOMIC DNA]</scope>
    <source>
        <strain evidence="1 2">LKV-472-APC-3</strain>
    </source>
</reference>
<accession>A0A6N7VH46</accession>
<dbReference type="Proteomes" id="UP000434241">
    <property type="component" value="Unassembled WGS sequence"/>
</dbReference>
<name>A0A6N7VH46_9FIRM</name>
<proteinExistence type="predicted"/>
<dbReference type="EMBL" id="VUMR01000018">
    <property type="protein sequence ID" value="MSS56232.1"/>
    <property type="molecule type" value="Genomic_DNA"/>
</dbReference>